<protein>
    <submittedName>
        <fullName evidence="4">Uncharacterized protein</fullName>
    </submittedName>
</protein>
<dbReference type="GO" id="GO:0016491">
    <property type="term" value="F:oxidoreductase activity"/>
    <property type="evidence" value="ECO:0007669"/>
    <property type="project" value="UniProtKB-KW"/>
</dbReference>
<dbReference type="CDD" id="cd05325">
    <property type="entry name" value="carb_red_sniffer_like_SDR_c"/>
    <property type="match status" value="1"/>
</dbReference>
<organism evidence="4 5">
    <name type="scientific">Pythium oligandrum</name>
    <name type="common">Mycoparasitic fungus</name>
    <dbReference type="NCBI Taxonomy" id="41045"/>
    <lineage>
        <taxon>Eukaryota</taxon>
        <taxon>Sar</taxon>
        <taxon>Stramenopiles</taxon>
        <taxon>Oomycota</taxon>
        <taxon>Peronosporomycetes</taxon>
        <taxon>Pythiales</taxon>
        <taxon>Pythiaceae</taxon>
        <taxon>Pythium</taxon>
    </lineage>
</organism>
<dbReference type="AlphaFoldDB" id="A0A8K1FEJ7"/>
<comment type="similarity">
    <text evidence="3">Belongs to the short-chain dehydrogenases/reductases (SDR) family.</text>
</comment>
<dbReference type="Pfam" id="PF00106">
    <property type="entry name" value="adh_short"/>
    <property type="match status" value="1"/>
</dbReference>
<dbReference type="InterPro" id="IPR036291">
    <property type="entry name" value="NAD(P)-bd_dom_sf"/>
</dbReference>
<proteinExistence type="inferred from homology"/>
<dbReference type="Proteomes" id="UP000794436">
    <property type="component" value="Unassembled WGS sequence"/>
</dbReference>
<comment type="caution">
    <text evidence="4">The sequence shown here is derived from an EMBL/GenBank/DDBJ whole genome shotgun (WGS) entry which is preliminary data.</text>
</comment>
<dbReference type="Gene3D" id="3.40.50.720">
    <property type="entry name" value="NAD(P)-binding Rossmann-like Domain"/>
    <property type="match status" value="1"/>
</dbReference>
<name>A0A8K1FEJ7_PYTOL</name>
<dbReference type="InterPro" id="IPR051468">
    <property type="entry name" value="Fungal_SecMetab_SDRs"/>
</dbReference>
<dbReference type="PRINTS" id="PR00081">
    <property type="entry name" value="GDHRDH"/>
</dbReference>
<dbReference type="EMBL" id="SPLM01000145">
    <property type="protein sequence ID" value="TMW56717.1"/>
    <property type="molecule type" value="Genomic_DNA"/>
</dbReference>
<sequence>MTKANTVLITGSSRGLGFTLAEYYQQNGWNVIATARSVAKADKLVALKPYKILEVDTADEASIRKAATELEGEEIDLLINNAGICLRDNFYTATRENMLEQFTVNTVGPLLVTQAFLPHVKAAAASKGSALIFHVSSYLGSIAHGPAWTKGAMTGYIVSKAALNMLNASLAETIRQENANIASISIHPGYVATDMNGDAPGTISPAESIAGMVKVISNAKLEDNGKFYNYDGGEIAW</sequence>
<keyword evidence="1" id="KW-0521">NADP</keyword>
<evidence type="ECO:0000313" key="4">
    <source>
        <dbReference type="EMBL" id="TMW56717.1"/>
    </source>
</evidence>
<evidence type="ECO:0000256" key="3">
    <source>
        <dbReference type="RuleBase" id="RU000363"/>
    </source>
</evidence>
<evidence type="ECO:0000256" key="2">
    <source>
        <dbReference type="ARBA" id="ARBA00023002"/>
    </source>
</evidence>
<dbReference type="GO" id="GO:0005737">
    <property type="term" value="C:cytoplasm"/>
    <property type="evidence" value="ECO:0007669"/>
    <property type="project" value="TreeGrafter"/>
</dbReference>
<dbReference type="InterPro" id="IPR002347">
    <property type="entry name" value="SDR_fam"/>
</dbReference>
<evidence type="ECO:0000313" key="5">
    <source>
        <dbReference type="Proteomes" id="UP000794436"/>
    </source>
</evidence>
<reference evidence="4" key="1">
    <citation type="submission" date="2019-03" db="EMBL/GenBank/DDBJ databases">
        <title>Long read genome sequence of the mycoparasitic Pythium oligandrum ATCC 38472 isolated from sugarbeet rhizosphere.</title>
        <authorList>
            <person name="Gaulin E."/>
        </authorList>
    </citation>
    <scope>NUCLEOTIDE SEQUENCE</scope>
    <source>
        <strain evidence="4">ATCC 38472_TT</strain>
    </source>
</reference>
<dbReference type="PRINTS" id="PR00080">
    <property type="entry name" value="SDRFAMILY"/>
</dbReference>
<dbReference type="PANTHER" id="PTHR43544:SF7">
    <property type="entry name" value="NADB-LER2"/>
    <property type="match status" value="1"/>
</dbReference>
<accession>A0A8K1FEJ7</accession>
<keyword evidence="5" id="KW-1185">Reference proteome</keyword>
<gene>
    <name evidence="4" type="ORF">Poli38472_006727</name>
</gene>
<evidence type="ECO:0000256" key="1">
    <source>
        <dbReference type="ARBA" id="ARBA00022857"/>
    </source>
</evidence>
<dbReference type="PANTHER" id="PTHR43544">
    <property type="entry name" value="SHORT-CHAIN DEHYDROGENASE/REDUCTASE"/>
    <property type="match status" value="1"/>
</dbReference>
<dbReference type="SUPFAM" id="SSF51735">
    <property type="entry name" value="NAD(P)-binding Rossmann-fold domains"/>
    <property type="match status" value="1"/>
</dbReference>
<keyword evidence="2" id="KW-0560">Oxidoreductase</keyword>
<dbReference type="OrthoDB" id="68267at2759"/>